<comment type="caution">
    <text evidence="1">The sequence shown here is derived from an EMBL/GenBank/DDBJ whole genome shotgun (WGS) entry which is preliminary data.</text>
</comment>
<evidence type="ECO:0000313" key="1">
    <source>
        <dbReference type="EMBL" id="GBM39444.1"/>
    </source>
</evidence>
<sequence>MGKICRRRTRIYELFKCFHHARENAKNIDKCQNIQYVRSAWRDNNRIIICEFSEECNISCNSFQLILTEDLGKRRVFTKFVPKLLCVDQKADRLLDTPVLLKCAETEETFLKMIVIEDES</sequence>
<proteinExistence type="predicted"/>
<protein>
    <submittedName>
        <fullName evidence="1">Uncharacterized protein</fullName>
    </submittedName>
</protein>
<dbReference type="AlphaFoldDB" id="A0A4Y2FIN1"/>
<evidence type="ECO:0000313" key="2">
    <source>
        <dbReference type="Proteomes" id="UP000499080"/>
    </source>
</evidence>
<reference evidence="1 2" key="1">
    <citation type="journal article" date="2019" name="Sci. Rep.">
        <title>Orb-weaving spider Araneus ventricosus genome elucidates the spidroin gene catalogue.</title>
        <authorList>
            <person name="Kono N."/>
            <person name="Nakamura H."/>
            <person name="Ohtoshi R."/>
            <person name="Moran D.A.P."/>
            <person name="Shinohara A."/>
            <person name="Yoshida Y."/>
            <person name="Fujiwara M."/>
            <person name="Mori M."/>
            <person name="Tomita M."/>
            <person name="Arakawa K."/>
        </authorList>
    </citation>
    <scope>NUCLEOTIDE SEQUENCE [LARGE SCALE GENOMIC DNA]</scope>
</reference>
<keyword evidence="2" id="KW-1185">Reference proteome</keyword>
<dbReference type="Proteomes" id="UP000499080">
    <property type="component" value="Unassembled WGS sequence"/>
</dbReference>
<dbReference type="OrthoDB" id="8347338at2759"/>
<name>A0A4Y2FIN1_ARAVE</name>
<accession>A0A4Y2FIN1</accession>
<organism evidence="1 2">
    <name type="scientific">Araneus ventricosus</name>
    <name type="common">Orbweaver spider</name>
    <name type="synonym">Epeira ventricosa</name>
    <dbReference type="NCBI Taxonomy" id="182803"/>
    <lineage>
        <taxon>Eukaryota</taxon>
        <taxon>Metazoa</taxon>
        <taxon>Ecdysozoa</taxon>
        <taxon>Arthropoda</taxon>
        <taxon>Chelicerata</taxon>
        <taxon>Arachnida</taxon>
        <taxon>Araneae</taxon>
        <taxon>Araneomorphae</taxon>
        <taxon>Entelegynae</taxon>
        <taxon>Araneoidea</taxon>
        <taxon>Araneidae</taxon>
        <taxon>Araneus</taxon>
    </lineage>
</organism>
<gene>
    <name evidence="1" type="ORF">AVEN_126324_1</name>
</gene>
<dbReference type="EMBL" id="BGPR01000896">
    <property type="protein sequence ID" value="GBM39444.1"/>
    <property type="molecule type" value="Genomic_DNA"/>
</dbReference>